<sequence>MPAEVPRRALPVPADDFLSSTQSRLPRGRHLAPPWMPLVPSPGVGKSSLITPSQVRSSLLLDVYIVSLTHTTLTSTSSRTGTSSSCLWRIRVLQGTHSVRSPAAQI</sequence>
<dbReference type="Proteomes" id="UP000256964">
    <property type="component" value="Unassembled WGS sequence"/>
</dbReference>
<name>A0A371CIZ6_9APHY</name>
<gene>
    <name evidence="1" type="ORF">OH76DRAFT_1490438</name>
</gene>
<evidence type="ECO:0000313" key="2">
    <source>
        <dbReference type="Proteomes" id="UP000256964"/>
    </source>
</evidence>
<keyword evidence="2" id="KW-1185">Reference proteome</keyword>
<dbReference type="AlphaFoldDB" id="A0A371CIZ6"/>
<protein>
    <submittedName>
        <fullName evidence="1">Uncharacterized protein</fullName>
    </submittedName>
</protein>
<proteinExistence type="predicted"/>
<evidence type="ECO:0000313" key="1">
    <source>
        <dbReference type="EMBL" id="RDX40264.1"/>
    </source>
</evidence>
<organism evidence="1 2">
    <name type="scientific">Lentinus brumalis</name>
    <dbReference type="NCBI Taxonomy" id="2498619"/>
    <lineage>
        <taxon>Eukaryota</taxon>
        <taxon>Fungi</taxon>
        <taxon>Dikarya</taxon>
        <taxon>Basidiomycota</taxon>
        <taxon>Agaricomycotina</taxon>
        <taxon>Agaricomycetes</taxon>
        <taxon>Polyporales</taxon>
        <taxon>Polyporaceae</taxon>
        <taxon>Lentinus</taxon>
    </lineage>
</organism>
<accession>A0A371CIZ6</accession>
<reference evidence="1 2" key="1">
    <citation type="journal article" date="2018" name="Biotechnol. Biofuels">
        <title>Integrative visual omics of the white-rot fungus Polyporus brumalis exposes the biotechnological potential of its oxidative enzymes for delignifying raw plant biomass.</title>
        <authorList>
            <person name="Miyauchi S."/>
            <person name="Rancon A."/>
            <person name="Drula E."/>
            <person name="Hage H."/>
            <person name="Chaduli D."/>
            <person name="Favel A."/>
            <person name="Grisel S."/>
            <person name="Henrissat B."/>
            <person name="Herpoel-Gimbert I."/>
            <person name="Ruiz-Duenas F.J."/>
            <person name="Chevret D."/>
            <person name="Hainaut M."/>
            <person name="Lin J."/>
            <person name="Wang M."/>
            <person name="Pangilinan J."/>
            <person name="Lipzen A."/>
            <person name="Lesage-Meessen L."/>
            <person name="Navarro D."/>
            <person name="Riley R."/>
            <person name="Grigoriev I.V."/>
            <person name="Zhou S."/>
            <person name="Raouche S."/>
            <person name="Rosso M.N."/>
        </authorList>
    </citation>
    <scope>NUCLEOTIDE SEQUENCE [LARGE SCALE GENOMIC DNA]</scope>
    <source>
        <strain evidence="1 2">BRFM 1820</strain>
    </source>
</reference>
<dbReference type="EMBL" id="KZ857570">
    <property type="protein sequence ID" value="RDX40264.1"/>
    <property type="molecule type" value="Genomic_DNA"/>
</dbReference>